<keyword evidence="5 7" id="KW-0472">Membrane</keyword>
<evidence type="ECO:0000313" key="10">
    <source>
        <dbReference type="EMBL" id="SAL97199.1"/>
    </source>
</evidence>
<feature type="chain" id="PRO_5007898805" description="Transmembrane protein 198" evidence="8">
    <location>
        <begin position="30"/>
        <end position="297"/>
    </location>
</feature>
<dbReference type="PANTHER" id="PTHR31247:SF5">
    <property type="entry name" value="DUF4203 DOMAIN-CONTAINING PROTEIN"/>
    <property type="match status" value="1"/>
</dbReference>
<feature type="transmembrane region" description="Helical" evidence="7">
    <location>
        <begin position="106"/>
        <end position="124"/>
    </location>
</feature>
<dbReference type="AlphaFoldDB" id="A0A168LP11"/>
<evidence type="ECO:0000259" key="9">
    <source>
        <dbReference type="Pfam" id="PF13886"/>
    </source>
</evidence>
<keyword evidence="4 7" id="KW-1133">Transmembrane helix</keyword>
<gene>
    <name evidence="10" type="primary">ABSGL_02670.1 scaffold 3684</name>
</gene>
<dbReference type="InterPro" id="IPR025256">
    <property type="entry name" value="TM7S3/TM198-like_dom"/>
</dbReference>
<keyword evidence="3 7" id="KW-0812">Transmembrane</keyword>
<dbReference type="GO" id="GO:0005886">
    <property type="term" value="C:plasma membrane"/>
    <property type="evidence" value="ECO:0007669"/>
    <property type="project" value="TreeGrafter"/>
</dbReference>
<dbReference type="OrthoDB" id="102260at2759"/>
<dbReference type="PANTHER" id="PTHR31247">
    <property type="entry name" value="TRANSMEMBRANE PROTEIN 198 FAMILY MEMBER"/>
    <property type="match status" value="1"/>
</dbReference>
<reference evidence="10" key="1">
    <citation type="submission" date="2016-04" db="EMBL/GenBank/DDBJ databases">
        <authorList>
            <person name="Evans L.H."/>
            <person name="Alamgir A."/>
            <person name="Owens N."/>
            <person name="Weber N.D."/>
            <person name="Virtaneva K."/>
            <person name="Barbian K."/>
            <person name="Babar A."/>
            <person name="Rosenke K."/>
        </authorList>
    </citation>
    <scope>NUCLEOTIDE SEQUENCE [LARGE SCALE GENOMIC DNA]</scope>
    <source>
        <strain evidence="10">CBS 101.48</strain>
    </source>
</reference>
<dbReference type="InParanoid" id="A0A168LP11"/>
<feature type="transmembrane region" description="Helical" evidence="7">
    <location>
        <begin position="79"/>
        <end position="100"/>
    </location>
</feature>
<feature type="domain" description="TM7S3/TM198-like" evidence="9">
    <location>
        <begin position="60"/>
        <end position="270"/>
    </location>
</feature>
<comment type="subcellular location">
    <subcellularLocation>
        <location evidence="1">Membrane</location>
        <topology evidence="1">Multi-pass membrane protein</topology>
    </subcellularLocation>
</comment>
<evidence type="ECO:0000256" key="6">
    <source>
        <dbReference type="ARBA" id="ARBA00049737"/>
    </source>
</evidence>
<feature type="transmembrane region" description="Helical" evidence="7">
    <location>
        <begin position="163"/>
        <end position="183"/>
    </location>
</feature>
<dbReference type="InterPro" id="IPR040236">
    <property type="entry name" value="TMEM198"/>
</dbReference>
<proteinExistence type="inferred from homology"/>
<evidence type="ECO:0000256" key="8">
    <source>
        <dbReference type="SAM" id="SignalP"/>
    </source>
</evidence>
<evidence type="ECO:0000313" key="11">
    <source>
        <dbReference type="Proteomes" id="UP000078561"/>
    </source>
</evidence>
<dbReference type="OMA" id="INDHITM"/>
<evidence type="ECO:0000256" key="4">
    <source>
        <dbReference type="ARBA" id="ARBA00022989"/>
    </source>
</evidence>
<organism evidence="10">
    <name type="scientific">Absidia glauca</name>
    <name type="common">Pin mould</name>
    <dbReference type="NCBI Taxonomy" id="4829"/>
    <lineage>
        <taxon>Eukaryota</taxon>
        <taxon>Fungi</taxon>
        <taxon>Fungi incertae sedis</taxon>
        <taxon>Mucoromycota</taxon>
        <taxon>Mucoromycotina</taxon>
        <taxon>Mucoromycetes</taxon>
        <taxon>Mucorales</taxon>
        <taxon>Cunninghamellaceae</taxon>
        <taxon>Absidia</taxon>
    </lineage>
</organism>
<feature type="signal peptide" evidence="8">
    <location>
        <begin position="1"/>
        <end position="29"/>
    </location>
</feature>
<evidence type="ECO:0000256" key="3">
    <source>
        <dbReference type="ARBA" id="ARBA00022692"/>
    </source>
</evidence>
<dbReference type="Proteomes" id="UP000078561">
    <property type="component" value="Unassembled WGS sequence"/>
</dbReference>
<accession>A0A168LP11</accession>
<sequence length="297" mass="32401">MANQHHYQWVLLLISLSSLQLCFLPLSAGAPLTEAIPSNIIATLPFTFHDVNTQSVILSVILFLTGGYLCFAGGIYQRLTIFIVGFYAGSNLTYVILLNAKIDGNMNADTLFLVVTMMVGILTGRMLLCCFFLAVYLVGVLMGYFSALWLLSWVTNGLIQSNWGRAILIIVFAGVGMVLAAFFERLLMIMATAFIGSFAIFIGLDVYLMTGFAESVMNFLRAWKTTAATSSLSSSAKATSSMIIAEATPQLRGMLIGCLGLTLIGALVQFCQLRRKSPPTTACNQLRPYGRCQGKRF</sequence>
<keyword evidence="11" id="KW-1185">Reference proteome</keyword>
<evidence type="ECO:0000256" key="2">
    <source>
        <dbReference type="ARBA" id="ARBA00006244"/>
    </source>
</evidence>
<dbReference type="EMBL" id="LT551602">
    <property type="protein sequence ID" value="SAL97199.1"/>
    <property type="molecule type" value="Genomic_DNA"/>
</dbReference>
<evidence type="ECO:0000256" key="7">
    <source>
        <dbReference type="SAM" id="Phobius"/>
    </source>
</evidence>
<evidence type="ECO:0000256" key="1">
    <source>
        <dbReference type="ARBA" id="ARBA00004141"/>
    </source>
</evidence>
<evidence type="ECO:0000256" key="5">
    <source>
        <dbReference type="ARBA" id="ARBA00023136"/>
    </source>
</evidence>
<keyword evidence="8" id="KW-0732">Signal</keyword>
<dbReference type="Pfam" id="PF13886">
    <property type="entry name" value="TM7S3_TM198"/>
    <property type="match status" value="1"/>
</dbReference>
<feature type="transmembrane region" description="Helical" evidence="7">
    <location>
        <begin position="53"/>
        <end position="72"/>
    </location>
</feature>
<feature type="transmembrane region" description="Helical" evidence="7">
    <location>
        <begin position="190"/>
        <end position="210"/>
    </location>
</feature>
<feature type="transmembrane region" description="Helical" evidence="7">
    <location>
        <begin position="251"/>
        <end position="271"/>
    </location>
</feature>
<comment type="similarity">
    <text evidence="2">Belongs to the TMEM198 family.</text>
</comment>
<feature type="transmembrane region" description="Helical" evidence="7">
    <location>
        <begin position="131"/>
        <end position="151"/>
    </location>
</feature>
<name>A0A168LP11_ABSGL</name>
<dbReference type="STRING" id="4829.A0A168LP11"/>
<protein>
    <recommendedName>
        <fullName evidence="6">Transmembrane protein 198</fullName>
    </recommendedName>
</protein>